<dbReference type="Proteomes" id="UP001589585">
    <property type="component" value="Unassembled WGS sequence"/>
</dbReference>
<protein>
    <recommendedName>
        <fullName evidence="9">Lipoprotein signal peptidase</fullName>
        <ecNumber evidence="9">3.4.23.36</ecNumber>
    </recommendedName>
    <alternativeName>
        <fullName evidence="9">Prolipoprotein signal peptidase</fullName>
    </alternativeName>
    <alternativeName>
        <fullName evidence="9">Signal peptidase II</fullName>
        <shortName evidence="9">SPase II</shortName>
    </alternativeName>
</protein>
<comment type="function">
    <text evidence="9">This protein specifically catalyzes the removal of signal peptides from prolipoproteins.</text>
</comment>
<gene>
    <name evidence="9" type="primary">lspA</name>
    <name evidence="10" type="ORF">ACFFU9_01560</name>
</gene>
<keyword evidence="2 9" id="KW-1003">Cell membrane</keyword>
<evidence type="ECO:0000256" key="8">
    <source>
        <dbReference type="ARBA" id="ARBA00023136"/>
    </source>
</evidence>
<keyword evidence="10" id="KW-0449">Lipoprotein</keyword>
<keyword evidence="5 9" id="KW-0064">Aspartyl protease</keyword>
<dbReference type="EMBL" id="JBHMFC010000006">
    <property type="protein sequence ID" value="MFB9055416.1"/>
    <property type="molecule type" value="Genomic_DNA"/>
</dbReference>
<keyword evidence="6 9" id="KW-0378">Hydrolase</keyword>
<evidence type="ECO:0000256" key="9">
    <source>
        <dbReference type="HAMAP-Rule" id="MF_00161"/>
    </source>
</evidence>
<evidence type="ECO:0000313" key="10">
    <source>
        <dbReference type="EMBL" id="MFB9055416.1"/>
    </source>
</evidence>
<reference evidence="10 11" key="1">
    <citation type="submission" date="2024-09" db="EMBL/GenBank/DDBJ databases">
        <authorList>
            <person name="Sun Q."/>
            <person name="Mori K."/>
        </authorList>
    </citation>
    <scope>NUCLEOTIDE SEQUENCE [LARGE SCALE GENOMIC DNA]</scope>
    <source>
        <strain evidence="10 11">CECT 8622</strain>
    </source>
</reference>
<evidence type="ECO:0000256" key="3">
    <source>
        <dbReference type="ARBA" id="ARBA00022670"/>
    </source>
</evidence>
<accession>A0ABV5F7I1</accession>
<dbReference type="PANTHER" id="PTHR33695:SF1">
    <property type="entry name" value="LIPOPROTEIN SIGNAL PEPTIDASE"/>
    <property type="match status" value="1"/>
</dbReference>
<feature type="transmembrane region" description="Helical" evidence="9">
    <location>
        <begin position="70"/>
        <end position="91"/>
    </location>
</feature>
<dbReference type="PANTHER" id="PTHR33695">
    <property type="entry name" value="LIPOPROTEIN SIGNAL PEPTIDASE"/>
    <property type="match status" value="1"/>
</dbReference>
<feature type="active site" evidence="9">
    <location>
        <position position="151"/>
    </location>
</feature>
<keyword evidence="3 9" id="KW-0645">Protease</keyword>
<feature type="transmembrane region" description="Helical" evidence="9">
    <location>
        <begin position="174"/>
        <end position="198"/>
    </location>
</feature>
<evidence type="ECO:0000256" key="7">
    <source>
        <dbReference type="ARBA" id="ARBA00022989"/>
    </source>
</evidence>
<keyword evidence="11" id="KW-1185">Reference proteome</keyword>
<organism evidence="10 11">
    <name type="scientific">Mariniflexile ostreae</name>
    <dbReference type="NCBI Taxonomy" id="1520892"/>
    <lineage>
        <taxon>Bacteria</taxon>
        <taxon>Pseudomonadati</taxon>
        <taxon>Bacteroidota</taxon>
        <taxon>Flavobacteriia</taxon>
        <taxon>Flavobacteriales</taxon>
        <taxon>Flavobacteriaceae</taxon>
        <taxon>Mariniflexile</taxon>
    </lineage>
</organism>
<feature type="transmembrane region" description="Helical" evidence="9">
    <location>
        <begin position="98"/>
        <end position="123"/>
    </location>
</feature>
<sequence>MSLKKSIVLIIVILLIDQISKIYIKTHFKLQDSVAVFKWFKIYFIENDGMAWGTKLSDIVSFISDRTAKVALTLFRVFAIFGIGYWLVTAIKKSSPSVLVLAIALIFAGALGNIIDSVFYGVWFSDSYGQIATFLPETGGYDSLLHGKVVDMLYFPLWKGFLPEWLPIWGGEHFIFFNPVFNVADMAISTGFVMLIIWNGKAFPKHGTKS</sequence>
<comment type="subcellular location">
    <subcellularLocation>
        <location evidence="9">Cell membrane</location>
        <topology evidence="9">Multi-pass membrane protein</topology>
    </subcellularLocation>
</comment>
<dbReference type="InterPro" id="IPR001872">
    <property type="entry name" value="Peptidase_A8"/>
</dbReference>
<comment type="similarity">
    <text evidence="1 9">Belongs to the peptidase A8 family.</text>
</comment>
<keyword evidence="8 9" id="KW-0472">Membrane</keyword>
<dbReference type="HAMAP" id="MF_00161">
    <property type="entry name" value="LspA"/>
    <property type="match status" value="1"/>
</dbReference>
<evidence type="ECO:0000256" key="2">
    <source>
        <dbReference type="ARBA" id="ARBA00022475"/>
    </source>
</evidence>
<evidence type="ECO:0000256" key="5">
    <source>
        <dbReference type="ARBA" id="ARBA00022750"/>
    </source>
</evidence>
<name>A0ABV5F7I1_9FLAO</name>
<dbReference type="GO" id="GO:0004190">
    <property type="term" value="F:aspartic-type endopeptidase activity"/>
    <property type="evidence" value="ECO:0007669"/>
    <property type="project" value="UniProtKB-EC"/>
</dbReference>
<dbReference type="Pfam" id="PF01252">
    <property type="entry name" value="Peptidase_A8"/>
    <property type="match status" value="1"/>
</dbReference>
<evidence type="ECO:0000256" key="1">
    <source>
        <dbReference type="ARBA" id="ARBA00006139"/>
    </source>
</evidence>
<comment type="pathway">
    <text evidence="9">Protein modification; lipoprotein biosynthesis (signal peptide cleavage).</text>
</comment>
<keyword evidence="7 9" id="KW-1133">Transmembrane helix</keyword>
<comment type="catalytic activity">
    <reaction evidence="9">
        <text>Release of signal peptides from bacterial membrane prolipoproteins. Hydrolyzes -Xaa-Yaa-Zaa-|-(S,diacylglyceryl)Cys-, in which Xaa is hydrophobic (preferably Leu), and Yaa (Ala or Ser) and Zaa (Gly or Ala) have small, neutral side chains.</text>
        <dbReference type="EC" id="3.4.23.36"/>
    </reaction>
</comment>
<comment type="caution">
    <text evidence="10">The sequence shown here is derived from an EMBL/GenBank/DDBJ whole genome shotgun (WGS) entry which is preliminary data.</text>
</comment>
<dbReference type="RefSeq" id="WP_379859600.1">
    <property type="nucleotide sequence ID" value="NZ_JBHMFC010000006.1"/>
</dbReference>
<evidence type="ECO:0000256" key="6">
    <source>
        <dbReference type="ARBA" id="ARBA00022801"/>
    </source>
</evidence>
<feature type="active site" evidence="9">
    <location>
        <position position="185"/>
    </location>
</feature>
<dbReference type="EC" id="3.4.23.36" evidence="9"/>
<feature type="transmembrane region" description="Helical" evidence="9">
    <location>
        <begin position="7"/>
        <end position="24"/>
    </location>
</feature>
<keyword evidence="4 9" id="KW-0812">Transmembrane</keyword>
<proteinExistence type="inferred from homology"/>
<evidence type="ECO:0000256" key="4">
    <source>
        <dbReference type="ARBA" id="ARBA00022692"/>
    </source>
</evidence>
<evidence type="ECO:0000313" key="11">
    <source>
        <dbReference type="Proteomes" id="UP001589585"/>
    </source>
</evidence>
<dbReference type="NCBIfam" id="NF011369">
    <property type="entry name" value="PRK14788.1"/>
    <property type="match status" value="1"/>
</dbReference>